<evidence type="ECO:0008006" key="3">
    <source>
        <dbReference type="Google" id="ProtNLM"/>
    </source>
</evidence>
<organism evidence="1 2">
    <name type="scientific">Henosepilachna vigintioctopunctata</name>
    <dbReference type="NCBI Taxonomy" id="420089"/>
    <lineage>
        <taxon>Eukaryota</taxon>
        <taxon>Metazoa</taxon>
        <taxon>Ecdysozoa</taxon>
        <taxon>Arthropoda</taxon>
        <taxon>Hexapoda</taxon>
        <taxon>Insecta</taxon>
        <taxon>Pterygota</taxon>
        <taxon>Neoptera</taxon>
        <taxon>Endopterygota</taxon>
        <taxon>Coleoptera</taxon>
        <taxon>Polyphaga</taxon>
        <taxon>Cucujiformia</taxon>
        <taxon>Coccinelloidea</taxon>
        <taxon>Coccinellidae</taxon>
        <taxon>Epilachninae</taxon>
        <taxon>Epilachnini</taxon>
        <taxon>Henosepilachna</taxon>
    </lineage>
</organism>
<comment type="caution">
    <text evidence="1">The sequence shown here is derived from an EMBL/GenBank/DDBJ whole genome shotgun (WGS) entry which is preliminary data.</text>
</comment>
<dbReference type="Proteomes" id="UP001431783">
    <property type="component" value="Unassembled WGS sequence"/>
</dbReference>
<evidence type="ECO:0000313" key="2">
    <source>
        <dbReference type="Proteomes" id="UP001431783"/>
    </source>
</evidence>
<evidence type="ECO:0000313" key="1">
    <source>
        <dbReference type="EMBL" id="KAK9892519.1"/>
    </source>
</evidence>
<keyword evidence="2" id="KW-1185">Reference proteome</keyword>
<accession>A0AAW1VAW7</accession>
<gene>
    <name evidence="1" type="ORF">WA026_020504</name>
</gene>
<protein>
    <recommendedName>
        <fullName evidence="3">Phorbol-ester/DAG-type domain-containing protein</fullName>
    </recommendedName>
</protein>
<proteinExistence type="predicted"/>
<sequence>MASSEVVSDSPPVNACKFCNKSAISNTVQCAICDLFHHNRCCEKNKLKLLDGVRGKVVCCNKTDSDLFTDSVPFTTDAFIEMRIKVSFLNKLLIEKDKINSDESIIINDKVEIIKLLTMQLKYLTDEKTSTGNKLVAKKPPKNYSVDNGSVISQNRIDNNPSRGISALLTDGSAGKTTNDDQMTSGEVGLIASHDAGMALSVVREEVSSVIGTGGKSKNKELTNLRDNRTSKAKWSITGYAKNSKIRATQRKLHLYVSRIDPETEVRDFESMVRFNISEAVLN</sequence>
<dbReference type="AlphaFoldDB" id="A0AAW1VAW7"/>
<name>A0AAW1VAW7_9CUCU</name>
<reference evidence="1 2" key="1">
    <citation type="submission" date="2023-03" db="EMBL/GenBank/DDBJ databases">
        <title>Genome insight into feeding habits of ladybird beetles.</title>
        <authorList>
            <person name="Li H.-S."/>
            <person name="Huang Y.-H."/>
            <person name="Pang H."/>
        </authorList>
    </citation>
    <scope>NUCLEOTIDE SEQUENCE [LARGE SCALE GENOMIC DNA]</scope>
    <source>
        <strain evidence="1">SYSU_2023b</strain>
        <tissue evidence="1">Whole body</tissue>
    </source>
</reference>
<dbReference type="EMBL" id="JARQZJ010000135">
    <property type="protein sequence ID" value="KAK9892519.1"/>
    <property type="molecule type" value="Genomic_DNA"/>
</dbReference>